<dbReference type="RefSeq" id="XP_040688287.1">
    <property type="nucleotide sequence ID" value="XM_040839113.1"/>
</dbReference>
<protein>
    <recommendedName>
        <fullName evidence="1">PA domain-containing protein</fullName>
    </recommendedName>
</protein>
<evidence type="ECO:0000313" key="3">
    <source>
        <dbReference type="Proteomes" id="UP000184383"/>
    </source>
</evidence>
<dbReference type="Pfam" id="PF02225">
    <property type="entry name" value="PA"/>
    <property type="match status" value="1"/>
</dbReference>
<dbReference type="Proteomes" id="UP000184383">
    <property type="component" value="Unassembled WGS sequence"/>
</dbReference>
<dbReference type="AlphaFoldDB" id="A0A1L9RI59"/>
<sequence length="459" mass="50418">MDQAKWREFGIPDVEITSHDTSLTNRDTQQLTPHNTTGLVDEVLHEVMLAENVTNDGDFIPAFFTGPGMGNVTAQFVSSFIFVNWGLKEDIDALHNANVSLEGIIAIMKSVQYISRAEQAVNALLAGAVGVIMYSDPESDGSITEANGYNVGPSPEVTEVNLAIDVDRFDGQVHNAFGTIKGSVMLDEVVILGSHSDAFGAALKTGRRPARTIIFARFEGEEFDQTGARGWLKETRKWVNAELMAYLNVVVAGSSTKLRIKASPLLNKALVAEETPWYGDLAWEYHTTTVKIWGLIATTLLETPVLVMNAADYASALGQYLDQVRQNHPFPFEFKYAPLYNATERFAQASMPFDQHAAELASRLDSQQDTESALYEEIRAINHKYIAPESQFSFTPSPDSGMAPNPQHAIQHMTSRHMDSEAFPLLTCSFDGGYATLSETGRDIIASRIDAAADSLIRV</sequence>
<reference evidence="3" key="1">
    <citation type="journal article" date="2017" name="Genome Biol.">
        <title>Comparative genomics reveals high biological diversity and specific adaptations in the industrially and medically important fungal genus Aspergillus.</title>
        <authorList>
            <person name="de Vries R.P."/>
            <person name="Riley R."/>
            <person name="Wiebenga A."/>
            <person name="Aguilar-Osorio G."/>
            <person name="Amillis S."/>
            <person name="Uchima C.A."/>
            <person name="Anderluh G."/>
            <person name="Asadollahi M."/>
            <person name="Askin M."/>
            <person name="Barry K."/>
            <person name="Battaglia E."/>
            <person name="Bayram O."/>
            <person name="Benocci T."/>
            <person name="Braus-Stromeyer S.A."/>
            <person name="Caldana C."/>
            <person name="Canovas D."/>
            <person name="Cerqueira G.C."/>
            <person name="Chen F."/>
            <person name="Chen W."/>
            <person name="Choi C."/>
            <person name="Clum A."/>
            <person name="Dos Santos R.A."/>
            <person name="Damasio A.R."/>
            <person name="Diallinas G."/>
            <person name="Emri T."/>
            <person name="Fekete E."/>
            <person name="Flipphi M."/>
            <person name="Freyberg S."/>
            <person name="Gallo A."/>
            <person name="Gournas C."/>
            <person name="Habgood R."/>
            <person name="Hainaut M."/>
            <person name="Harispe M.L."/>
            <person name="Henrissat B."/>
            <person name="Hilden K.S."/>
            <person name="Hope R."/>
            <person name="Hossain A."/>
            <person name="Karabika E."/>
            <person name="Karaffa L."/>
            <person name="Karanyi Z."/>
            <person name="Krasevec N."/>
            <person name="Kuo A."/>
            <person name="Kusch H."/>
            <person name="LaButti K."/>
            <person name="Lagendijk E.L."/>
            <person name="Lapidus A."/>
            <person name="Levasseur A."/>
            <person name="Lindquist E."/>
            <person name="Lipzen A."/>
            <person name="Logrieco A.F."/>
            <person name="MacCabe A."/>
            <person name="Maekelae M.R."/>
            <person name="Malavazi I."/>
            <person name="Melin P."/>
            <person name="Meyer V."/>
            <person name="Mielnichuk N."/>
            <person name="Miskei M."/>
            <person name="Molnar A.P."/>
            <person name="Mule G."/>
            <person name="Ngan C.Y."/>
            <person name="Orejas M."/>
            <person name="Orosz E."/>
            <person name="Ouedraogo J.P."/>
            <person name="Overkamp K.M."/>
            <person name="Park H.-S."/>
            <person name="Perrone G."/>
            <person name="Piumi F."/>
            <person name="Punt P.J."/>
            <person name="Ram A.F."/>
            <person name="Ramon A."/>
            <person name="Rauscher S."/>
            <person name="Record E."/>
            <person name="Riano-Pachon D.M."/>
            <person name="Robert V."/>
            <person name="Roehrig J."/>
            <person name="Ruller R."/>
            <person name="Salamov A."/>
            <person name="Salih N.S."/>
            <person name="Samson R.A."/>
            <person name="Sandor E."/>
            <person name="Sanguinetti M."/>
            <person name="Schuetze T."/>
            <person name="Sepcic K."/>
            <person name="Shelest E."/>
            <person name="Sherlock G."/>
            <person name="Sophianopoulou V."/>
            <person name="Squina F.M."/>
            <person name="Sun H."/>
            <person name="Susca A."/>
            <person name="Todd R.B."/>
            <person name="Tsang A."/>
            <person name="Unkles S.E."/>
            <person name="van de Wiele N."/>
            <person name="van Rossen-Uffink D."/>
            <person name="Oliveira J.V."/>
            <person name="Vesth T.C."/>
            <person name="Visser J."/>
            <person name="Yu J.-H."/>
            <person name="Zhou M."/>
            <person name="Andersen M.R."/>
            <person name="Archer D.B."/>
            <person name="Baker S.E."/>
            <person name="Benoit I."/>
            <person name="Brakhage A.A."/>
            <person name="Braus G.H."/>
            <person name="Fischer R."/>
            <person name="Frisvad J.C."/>
            <person name="Goldman G.H."/>
            <person name="Houbraken J."/>
            <person name="Oakley B."/>
            <person name="Pocsi I."/>
            <person name="Scazzocchio C."/>
            <person name="Seiboth B."/>
            <person name="vanKuyk P.A."/>
            <person name="Wortman J."/>
            <person name="Dyer P.S."/>
            <person name="Grigoriev I.V."/>
        </authorList>
    </citation>
    <scope>NUCLEOTIDE SEQUENCE [LARGE SCALE GENOMIC DNA]</scope>
    <source>
        <strain evidence="3">DTO 134E9</strain>
    </source>
</reference>
<dbReference type="InterPro" id="IPR036757">
    <property type="entry name" value="TFR-like_dimer_dom_sf"/>
</dbReference>
<dbReference type="PANTHER" id="PTHR10404">
    <property type="entry name" value="N-ACETYLATED-ALPHA-LINKED ACIDIC DIPEPTIDASE"/>
    <property type="match status" value="1"/>
</dbReference>
<dbReference type="Gene3D" id="3.50.30.30">
    <property type="match status" value="1"/>
</dbReference>
<name>A0A1L9RI59_ASPWE</name>
<dbReference type="VEuPathDB" id="FungiDB:ASPWEDRAFT_70267"/>
<dbReference type="SUPFAM" id="SSF52025">
    <property type="entry name" value="PA domain"/>
    <property type="match status" value="1"/>
</dbReference>
<dbReference type="EMBL" id="KV878213">
    <property type="protein sequence ID" value="OJJ34611.1"/>
    <property type="molecule type" value="Genomic_DNA"/>
</dbReference>
<dbReference type="OrthoDB" id="5841748at2759"/>
<keyword evidence="3" id="KW-1185">Reference proteome</keyword>
<dbReference type="GO" id="GO:0004180">
    <property type="term" value="F:carboxypeptidase activity"/>
    <property type="evidence" value="ECO:0007669"/>
    <property type="project" value="TreeGrafter"/>
</dbReference>
<dbReference type="InterPro" id="IPR046450">
    <property type="entry name" value="PA_dom_sf"/>
</dbReference>
<dbReference type="STRING" id="1073089.A0A1L9RI59"/>
<dbReference type="Gene3D" id="3.40.630.10">
    <property type="entry name" value="Zn peptidases"/>
    <property type="match status" value="1"/>
</dbReference>
<organism evidence="2 3">
    <name type="scientific">Aspergillus wentii DTO 134E9</name>
    <dbReference type="NCBI Taxonomy" id="1073089"/>
    <lineage>
        <taxon>Eukaryota</taxon>
        <taxon>Fungi</taxon>
        <taxon>Dikarya</taxon>
        <taxon>Ascomycota</taxon>
        <taxon>Pezizomycotina</taxon>
        <taxon>Eurotiomycetes</taxon>
        <taxon>Eurotiomycetidae</taxon>
        <taxon>Eurotiales</taxon>
        <taxon>Aspergillaceae</taxon>
        <taxon>Aspergillus</taxon>
        <taxon>Aspergillus subgen. Cremei</taxon>
    </lineage>
</organism>
<dbReference type="PANTHER" id="PTHR10404:SF46">
    <property type="entry name" value="VACUOLAR PROTEIN SORTING-ASSOCIATED PROTEIN 70"/>
    <property type="match status" value="1"/>
</dbReference>
<evidence type="ECO:0000313" key="2">
    <source>
        <dbReference type="EMBL" id="OJJ34611.1"/>
    </source>
</evidence>
<dbReference type="InterPro" id="IPR003137">
    <property type="entry name" value="PA_domain"/>
</dbReference>
<dbReference type="GeneID" id="63754961"/>
<gene>
    <name evidence="2" type="ORF">ASPWEDRAFT_70267</name>
</gene>
<proteinExistence type="predicted"/>
<dbReference type="SUPFAM" id="SSF47672">
    <property type="entry name" value="Transferrin receptor-like dimerisation domain"/>
    <property type="match status" value="1"/>
</dbReference>
<dbReference type="SUPFAM" id="SSF53187">
    <property type="entry name" value="Zn-dependent exopeptidases"/>
    <property type="match status" value="1"/>
</dbReference>
<dbReference type="InterPro" id="IPR039373">
    <property type="entry name" value="Peptidase_M28B"/>
</dbReference>
<evidence type="ECO:0000259" key="1">
    <source>
        <dbReference type="Pfam" id="PF02225"/>
    </source>
</evidence>
<accession>A0A1L9RI59</accession>
<feature type="domain" description="PA" evidence="1">
    <location>
        <begin position="97"/>
        <end position="150"/>
    </location>
</feature>